<evidence type="ECO:0000259" key="1">
    <source>
        <dbReference type="Pfam" id="PF01370"/>
    </source>
</evidence>
<proteinExistence type="predicted"/>
<dbReference type="Pfam" id="PF01370">
    <property type="entry name" value="Epimerase"/>
    <property type="match status" value="1"/>
</dbReference>
<evidence type="ECO:0000313" key="2">
    <source>
        <dbReference type="EMBL" id="MFC4243240.1"/>
    </source>
</evidence>
<reference evidence="3" key="1">
    <citation type="journal article" date="2019" name="Int. J. Syst. Evol. Microbiol.">
        <title>The Global Catalogue of Microorganisms (GCM) 10K type strain sequencing project: providing services to taxonomists for standard genome sequencing and annotation.</title>
        <authorList>
            <consortium name="The Broad Institute Genomics Platform"/>
            <consortium name="The Broad Institute Genome Sequencing Center for Infectious Disease"/>
            <person name="Wu L."/>
            <person name="Ma J."/>
        </authorList>
    </citation>
    <scope>NUCLEOTIDE SEQUENCE [LARGE SCALE GENOMIC DNA]</scope>
    <source>
        <strain evidence="3">CGMCC 1.10363</strain>
    </source>
</reference>
<dbReference type="RefSeq" id="WP_390228253.1">
    <property type="nucleotide sequence ID" value="NZ_JBHSCN010000005.1"/>
</dbReference>
<dbReference type="Proteomes" id="UP001595900">
    <property type="component" value="Unassembled WGS sequence"/>
</dbReference>
<accession>A0ABV8Q4F0</accession>
<comment type="caution">
    <text evidence="2">The sequence shown here is derived from an EMBL/GenBank/DDBJ whole genome shotgun (WGS) entry which is preliminary data.</text>
</comment>
<dbReference type="PANTHER" id="PTHR48079:SF6">
    <property type="entry name" value="NAD(P)-BINDING DOMAIN-CONTAINING PROTEIN-RELATED"/>
    <property type="match status" value="1"/>
</dbReference>
<name>A0ABV8Q4F0_9MICO</name>
<dbReference type="InterPro" id="IPR051783">
    <property type="entry name" value="NAD(P)-dependent_oxidoreduct"/>
</dbReference>
<protein>
    <submittedName>
        <fullName evidence="2">NAD-dependent epimerase/dehydratase family protein</fullName>
    </submittedName>
</protein>
<keyword evidence="3" id="KW-1185">Reference proteome</keyword>
<dbReference type="InterPro" id="IPR001509">
    <property type="entry name" value="Epimerase_deHydtase"/>
</dbReference>
<dbReference type="Gene3D" id="3.40.50.720">
    <property type="entry name" value="NAD(P)-binding Rossmann-like Domain"/>
    <property type="match status" value="1"/>
</dbReference>
<evidence type="ECO:0000313" key="3">
    <source>
        <dbReference type="Proteomes" id="UP001595900"/>
    </source>
</evidence>
<dbReference type="SUPFAM" id="SSF51735">
    <property type="entry name" value="NAD(P)-binding Rossmann-fold domains"/>
    <property type="match status" value="1"/>
</dbReference>
<organism evidence="2 3">
    <name type="scientific">Gryllotalpicola reticulitermitis</name>
    <dbReference type="NCBI Taxonomy" id="1184153"/>
    <lineage>
        <taxon>Bacteria</taxon>
        <taxon>Bacillati</taxon>
        <taxon>Actinomycetota</taxon>
        <taxon>Actinomycetes</taxon>
        <taxon>Micrococcales</taxon>
        <taxon>Microbacteriaceae</taxon>
        <taxon>Gryllotalpicola</taxon>
    </lineage>
</organism>
<dbReference type="EMBL" id="JBHSCN010000005">
    <property type="protein sequence ID" value="MFC4243240.1"/>
    <property type="molecule type" value="Genomic_DNA"/>
</dbReference>
<gene>
    <name evidence="2" type="ORF">ACFOYW_07625</name>
</gene>
<dbReference type="InterPro" id="IPR036291">
    <property type="entry name" value="NAD(P)-bd_dom_sf"/>
</dbReference>
<feature type="domain" description="NAD-dependent epimerase/dehydratase" evidence="1">
    <location>
        <begin position="1"/>
        <end position="216"/>
    </location>
</feature>
<sequence length="294" mass="31127">MTGGTGFVGSHVVPRLLADGHDVTVLARSARRAAIYEDVPRVSIVRGSLEDDEVVSNALAGHDALVHIALGRGATPVERVLADTVPSVRLFEAAAQRGVSHLVHTSTVGVYEHRPGRYGDADPTRPTHSYGATKAAVENYAFAIADEYGVRANIIRPGYTFGAPELAGAPIQSMPELPEIARQAAGGDTITVTRNAGLQFIAAADLAAVYSAVLASESLNRRTFTALSPRFITWATIAGWAQVETGSASRVVIADEGVELAALTFDVSAIEREFGLSFEAEPALRAHLRYLANL</sequence>
<dbReference type="PANTHER" id="PTHR48079">
    <property type="entry name" value="PROTEIN YEEZ"/>
    <property type="match status" value="1"/>
</dbReference>
<dbReference type="CDD" id="cd08946">
    <property type="entry name" value="SDR_e"/>
    <property type="match status" value="1"/>
</dbReference>